<gene>
    <name evidence="2" type="ORF">GNI_150770</name>
</gene>
<keyword evidence="1" id="KW-0732">Signal</keyword>
<dbReference type="VEuPathDB" id="CryptoDB:GNI_150770"/>
<dbReference type="EMBL" id="AFNH02001122">
    <property type="protein sequence ID" value="EZG44199.1"/>
    <property type="molecule type" value="Genomic_DNA"/>
</dbReference>
<feature type="chain" id="PRO_5001516154" evidence="1">
    <location>
        <begin position="17"/>
        <end position="374"/>
    </location>
</feature>
<evidence type="ECO:0000313" key="2">
    <source>
        <dbReference type="EMBL" id="EZG44199.1"/>
    </source>
</evidence>
<proteinExistence type="predicted"/>
<dbReference type="RefSeq" id="XP_011132767.1">
    <property type="nucleotide sequence ID" value="XM_011134465.1"/>
</dbReference>
<reference evidence="2" key="1">
    <citation type="submission" date="2013-12" db="EMBL/GenBank/DDBJ databases">
        <authorList>
            <person name="Omoto C.K."/>
            <person name="Sibley D."/>
            <person name="Venepally P."/>
            <person name="Hadjithomas M."/>
            <person name="Karamycheva S."/>
            <person name="Brunk B."/>
            <person name="Roos D."/>
            <person name="Caler E."/>
            <person name="Lorenzi H."/>
        </authorList>
    </citation>
    <scope>NUCLEOTIDE SEQUENCE</scope>
</reference>
<evidence type="ECO:0000313" key="3">
    <source>
        <dbReference type="Proteomes" id="UP000019763"/>
    </source>
</evidence>
<organism evidence="2 3">
    <name type="scientific">Gregarina niphandrodes</name>
    <name type="common">Septate eugregarine</name>
    <dbReference type="NCBI Taxonomy" id="110365"/>
    <lineage>
        <taxon>Eukaryota</taxon>
        <taxon>Sar</taxon>
        <taxon>Alveolata</taxon>
        <taxon>Apicomplexa</taxon>
        <taxon>Conoidasida</taxon>
        <taxon>Gregarinasina</taxon>
        <taxon>Eugregarinorida</taxon>
        <taxon>Gregarinidae</taxon>
        <taxon>Gregarina</taxon>
    </lineage>
</organism>
<keyword evidence="3" id="KW-1185">Reference proteome</keyword>
<dbReference type="AlphaFoldDB" id="A0A023AZM0"/>
<protein>
    <submittedName>
        <fullName evidence="2">Uncharacterized protein</fullName>
    </submittedName>
</protein>
<dbReference type="GeneID" id="22915260"/>
<feature type="signal peptide" evidence="1">
    <location>
        <begin position="1"/>
        <end position="16"/>
    </location>
</feature>
<accession>A0A023AZM0</accession>
<dbReference type="Proteomes" id="UP000019763">
    <property type="component" value="Unassembled WGS sequence"/>
</dbReference>
<evidence type="ECO:0000256" key="1">
    <source>
        <dbReference type="SAM" id="SignalP"/>
    </source>
</evidence>
<name>A0A023AZM0_GRENI</name>
<comment type="caution">
    <text evidence="2">The sequence shown here is derived from an EMBL/GenBank/DDBJ whole genome shotgun (WGS) entry which is preliminary data.</text>
</comment>
<sequence>MWSRSIVASLWLGAYGYEIVPEANRHVFCSMRGCLTSHVISGANVLFCGGCDSYPSTQELLRFASVPSAQRLVSFTSSDMKTSAKTVSLKSSKFGPSVTRTMADQCSFKMNGMVQMSSGARTKVDQLMFLPIEGYVGVQKVTLQSGRVLSNSALTEAAHFDVTFAPNDLLKQAATLGDKKAGLFSNKKKAFIVARASYTRQLGPLDQPLATGETAVQRIIPGVSTARITAGHEGEDDEGLQLLTYSTTGLNRKPINGITWLLLCEGLPGGQGGGQSLAAIKDYPGFKEVETLARDLIARVWPAQVKRLYPQKDPAQVRQDVINIRNSVFSKASQITAQRLLELNQRKTDISNECLPQALGLINTITTAIQQQSK</sequence>